<feature type="transmembrane region" description="Helical" evidence="7">
    <location>
        <begin position="43"/>
        <end position="68"/>
    </location>
</feature>
<feature type="transmembrane region" description="Helical" evidence="7">
    <location>
        <begin position="187"/>
        <end position="204"/>
    </location>
</feature>
<keyword evidence="3" id="KW-0547">Nucleotide-binding</keyword>
<evidence type="ECO:0000256" key="2">
    <source>
        <dbReference type="ARBA" id="ARBA00022692"/>
    </source>
</evidence>
<evidence type="ECO:0000256" key="6">
    <source>
        <dbReference type="ARBA" id="ARBA00023136"/>
    </source>
</evidence>
<feature type="domain" description="ABC transmembrane type-1" evidence="9">
    <location>
        <begin position="44"/>
        <end position="329"/>
    </location>
</feature>
<gene>
    <name evidence="10" type="ORF">M3M28_03350</name>
</gene>
<evidence type="ECO:0000256" key="1">
    <source>
        <dbReference type="ARBA" id="ARBA00004651"/>
    </source>
</evidence>
<feature type="transmembrane region" description="Helical" evidence="7">
    <location>
        <begin position="160"/>
        <end position="181"/>
    </location>
</feature>
<reference evidence="10" key="1">
    <citation type="submission" date="2022-05" db="EMBL/GenBank/DDBJ databases">
        <title>Complete genome sequence of toluene-degrading Gulosibacter sediminis strain ACHW.36C.</title>
        <authorList>
            <person name="Wai A.C."/>
            <person name="Lai G.K."/>
            <person name="Griffin S.D."/>
            <person name="Leung F.C."/>
        </authorList>
    </citation>
    <scope>NUCLEOTIDE SEQUENCE [LARGE SCALE GENOMIC DNA]</scope>
    <source>
        <strain evidence="10">ACHW.36C</strain>
    </source>
</reference>
<dbReference type="InterPro" id="IPR003593">
    <property type="entry name" value="AAA+_ATPase"/>
</dbReference>
<proteinExistence type="predicted"/>
<feature type="domain" description="ABC transporter" evidence="8">
    <location>
        <begin position="364"/>
        <end position="599"/>
    </location>
</feature>
<feature type="transmembrane region" description="Helical" evidence="7">
    <location>
        <begin position="276"/>
        <end position="309"/>
    </location>
</feature>
<evidence type="ECO:0000256" key="7">
    <source>
        <dbReference type="SAM" id="Phobius"/>
    </source>
</evidence>
<dbReference type="InterPro" id="IPR011527">
    <property type="entry name" value="ABC1_TM_dom"/>
</dbReference>
<dbReference type="SUPFAM" id="SSF90123">
    <property type="entry name" value="ABC transporter transmembrane region"/>
    <property type="match status" value="1"/>
</dbReference>
<organism evidence="10">
    <name type="scientific">Gulosibacter sediminis</name>
    <dbReference type="NCBI Taxonomy" id="1729695"/>
    <lineage>
        <taxon>Bacteria</taxon>
        <taxon>Bacillati</taxon>
        <taxon>Actinomycetota</taxon>
        <taxon>Actinomycetes</taxon>
        <taxon>Micrococcales</taxon>
        <taxon>Microbacteriaceae</taxon>
        <taxon>Gulosibacter</taxon>
    </lineage>
</organism>
<dbReference type="Gene3D" id="1.20.1560.10">
    <property type="entry name" value="ABC transporter type 1, transmembrane domain"/>
    <property type="match status" value="1"/>
</dbReference>
<dbReference type="SUPFAM" id="SSF52540">
    <property type="entry name" value="P-loop containing nucleoside triphosphate hydrolases"/>
    <property type="match status" value="1"/>
</dbReference>
<dbReference type="Pfam" id="PF00005">
    <property type="entry name" value="ABC_tran"/>
    <property type="match status" value="1"/>
</dbReference>
<dbReference type="GO" id="GO:0005524">
    <property type="term" value="F:ATP binding"/>
    <property type="evidence" value="ECO:0007669"/>
    <property type="project" value="UniProtKB-KW"/>
</dbReference>
<evidence type="ECO:0000256" key="5">
    <source>
        <dbReference type="ARBA" id="ARBA00022989"/>
    </source>
</evidence>
<name>A0ABY4MZS5_9MICO</name>
<evidence type="ECO:0000259" key="8">
    <source>
        <dbReference type="PROSITE" id="PS50893"/>
    </source>
</evidence>
<dbReference type="PANTHER" id="PTHR43394">
    <property type="entry name" value="ATP-DEPENDENT PERMEASE MDL1, MITOCHONDRIAL"/>
    <property type="match status" value="1"/>
</dbReference>
<keyword evidence="5 7" id="KW-1133">Transmembrane helix</keyword>
<dbReference type="InterPro" id="IPR017871">
    <property type="entry name" value="ABC_transporter-like_CS"/>
</dbReference>
<evidence type="ECO:0000256" key="4">
    <source>
        <dbReference type="ARBA" id="ARBA00022840"/>
    </source>
</evidence>
<evidence type="ECO:0000256" key="3">
    <source>
        <dbReference type="ARBA" id="ARBA00022741"/>
    </source>
</evidence>
<keyword evidence="6 7" id="KW-0472">Membrane</keyword>
<dbReference type="SMART" id="SM00382">
    <property type="entry name" value="AAA"/>
    <property type="match status" value="1"/>
</dbReference>
<dbReference type="InterPro" id="IPR039421">
    <property type="entry name" value="Type_1_exporter"/>
</dbReference>
<dbReference type="Gene3D" id="3.40.50.300">
    <property type="entry name" value="P-loop containing nucleotide triphosphate hydrolases"/>
    <property type="match status" value="1"/>
</dbReference>
<keyword evidence="2 7" id="KW-0812">Transmembrane</keyword>
<dbReference type="EMBL" id="CP097160">
    <property type="protein sequence ID" value="UQN15514.1"/>
    <property type="molecule type" value="Genomic_DNA"/>
</dbReference>
<protein>
    <submittedName>
        <fullName evidence="10">ABC transporter ATP-binding protein/permease</fullName>
    </submittedName>
</protein>
<dbReference type="PROSITE" id="PS00211">
    <property type="entry name" value="ABC_TRANSPORTER_1"/>
    <property type="match status" value="1"/>
</dbReference>
<keyword evidence="4 10" id="KW-0067">ATP-binding</keyword>
<sequence length="604" mass="66246">MSSDTTQEDLDGGLAADAVSDKDKRRRSLGLLGGLIKPYRWQVAWVAVLTLLVQLGTVVGPALIAYGVDTALPTLIDGDAALAVGVGVAYILIAIGRALATYWYLRISTWAGQNILYNLRRRMFRHTQRLSLGFHERYTSGRVISRQTNDTESLRELLEFGVETIVGAPVLMVLTVVTILWMDWVTGLIMLLMLIPAVFMSRWFQKASSRTYREQRTHSARLTVEFVEMMGGMRAVQAFRREAANDRRYGEIANDYRRSSLAAIKIWGIYQPSLRLLGNVIVVVVLVVGGLRVLSGNLDVGMLLALVLYSRRFFQPIDMIANFYNVLQSAVSALEKISALLAEDPDIPEPAEPKQLPATGGGAIQFEGTSFQYTEDGPTVLHPLDLSIPSGQTIALVGQTGAGKSTVAKLISRFYDASEGRVTLDGIDLRDLRDDDLRRAMVMVTQESYLFGGSIADNIAIGKPGATRDEIEAAAKAIGAHAFIERMPNGYDTDVHTRGGRLSAGQRQLVSFARAFLADPRVLILDEATSSLDIPSERAVQNGLEQLLGDRTAIMIAHRLATVMIADRVLVVHDGRIAEDGSPRELIAAGGRFAQLYRAWQDSL</sequence>
<evidence type="ECO:0000313" key="10">
    <source>
        <dbReference type="EMBL" id="UQN15514.1"/>
    </source>
</evidence>
<dbReference type="InterPro" id="IPR027417">
    <property type="entry name" value="P-loop_NTPase"/>
</dbReference>
<feature type="transmembrane region" description="Helical" evidence="7">
    <location>
        <begin position="80"/>
        <end position="105"/>
    </location>
</feature>
<dbReference type="Pfam" id="PF00664">
    <property type="entry name" value="ABC_membrane"/>
    <property type="match status" value="1"/>
</dbReference>
<dbReference type="InterPro" id="IPR003439">
    <property type="entry name" value="ABC_transporter-like_ATP-bd"/>
</dbReference>
<comment type="subcellular location">
    <subcellularLocation>
        <location evidence="1">Cell membrane</location>
        <topology evidence="1">Multi-pass membrane protein</topology>
    </subcellularLocation>
</comment>
<evidence type="ECO:0000259" key="9">
    <source>
        <dbReference type="PROSITE" id="PS50929"/>
    </source>
</evidence>
<dbReference type="PANTHER" id="PTHR43394:SF1">
    <property type="entry name" value="ATP-BINDING CASSETTE SUB-FAMILY B MEMBER 10, MITOCHONDRIAL"/>
    <property type="match status" value="1"/>
</dbReference>
<dbReference type="PROSITE" id="PS50929">
    <property type="entry name" value="ABC_TM1F"/>
    <property type="match status" value="1"/>
</dbReference>
<dbReference type="CDD" id="cd18546">
    <property type="entry name" value="ABC_6TM_Rv0194_D2_like"/>
    <property type="match status" value="1"/>
</dbReference>
<dbReference type="PROSITE" id="PS50893">
    <property type="entry name" value="ABC_TRANSPORTER_2"/>
    <property type="match status" value="1"/>
</dbReference>
<dbReference type="InterPro" id="IPR036640">
    <property type="entry name" value="ABC1_TM_sf"/>
</dbReference>
<accession>A0ABY4MZS5</accession>